<feature type="region of interest" description="Disordered" evidence="1">
    <location>
        <begin position="1"/>
        <end position="40"/>
    </location>
</feature>
<name>A0AAU9TX00_EUPED</name>
<reference evidence="2" key="1">
    <citation type="submission" date="2022-03" db="EMBL/GenBank/DDBJ databases">
        <authorList>
            <person name="Tunstrom K."/>
        </authorList>
    </citation>
    <scope>NUCLEOTIDE SEQUENCE</scope>
</reference>
<accession>A0AAU9TX00</accession>
<evidence type="ECO:0000256" key="1">
    <source>
        <dbReference type="SAM" id="MobiDB-lite"/>
    </source>
</evidence>
<dbReference type="AlphaFoldDB" id="A0AAU9TX00"/>
<evidence type="ECO:0008006" key="4">
    <source>
        <dbReference type="Google" id="ProtNLM"/>
    </source>
</evidence>
<proteinExistence type="predicted"/>
<dbReference type="Proteomes" id="UP001153954">
    <property type="component" value="Unassembled WGS sequence"/>
</dbReference>
<organism evidence="2 3">
    <name type="scientific">Euphydryas editha</name>
    <name type="common">Edith's checkerspot</name>
    <dbReference type="NCBI Taxonomy" id="104508"/>
    <lineage>
        <taxon>Eukaryota</taxon>
        <taxon>Metazoa</taxon>
        <taxon>Ecdysozoa</taxon>
        <taxon>Arthropoda</taxon>
        <taxon>Hexapoda</taxon>
        <taxon>Insecta</taxon>
        <taxon>Pterygota</taxon>
        <taxon>Neoptera</taxon>
        <taxon>Endopterygota</taxon>
        <taxon>Lepidoptera</taxon>
        <taxon>Glossata</taxon>
        <taxon>Ditrysia</taxon>
        <taxon>Papilionoidea</taxon>
        <taxon>Nymphalidae</taxon>
        <taxon>Nymphalinae</taxon>
        <taxon>Euphydryas</taxon>
    </lineage>
</organism>
<evidence type="ECO:0000313" key="3">
    <source>
        <dbReference type="Proteomes" id="UP001153954"/>
    </source>
</evidence>
<keyword evidence="3" id="KW-1185">Reference proteome</keyword>
<protein>
    <recommendedName>
        <fullName evidence="4">MADF domain-containing protein</fullName>
    </recommendedName>
</protein>
<comment type="caution">
    <text evidence="2">The sequence shown here is derived from an EMBL/GenBank/DDBJ whole genome shotgun (WGS) entry which is preliminary data.</text>
</comment>
<gene>
    <name evidence="2" type="ORF">EEDITHA_LOCUS5153</name>
</gene>
<dbReference type="EMBL" id="CAKOGL010000008">
    <property type="protein sequence ID" value="CAH2089060.1"/>
    <property type="molecule type" value="Genomic_DNA"/>
</dbReference>
<feature type="compositionally biased region" description="Acidic residues" evidence="1">
    <location>
        <begin position="21"/>
        <end position="36"/>
    </location>
</feature>
<evidence type="ECO:0000313" key="2">
    <source>
        <dbReference type="EMBL" id="CAH2089060.1"/>
    </source>
</evidence>
<sequence>MMYDVHSKKKASTTDAAGDPELQESDDDDTTNEDDSGNFHSLGVKKYINAYSVISAIRPKSFQTSYDYHETRTMLLSFAEERNDSLGEQEMDVITRVNSLVEVKARYHHQFLTDFQRLPTDLNDIEDSPPQNSLYT</sequence>